<dbReference type="PROSITE" id="PS50846">
    <property type="entry name" value="HMA_2"/>
    <property type="match status" value="2"/>
</dbReference>
<accession>A0AAN9P405</accession>
<feature type="region of interest" description="Disordered" evidence="1">
    <location>
        <begin position="96"/>
        <end position="145"/>
    </location>
</feature>
<evidence type="ECO:0000313" key="3">
    <source>
        <dbReference type="EMBL" id="KAK7285018.1"/>
    </source>
</evidence>
<feature type="compositionally biased region" description="Basic and acidic residues" evidence="1">
    <location>
        <begin position="18"/>
        <end position="31"/>
    </location>
</feature>
<feature type="region of interest" description="Disordered" evidence="1">
    <location>
        <begin position="18"/>
        <end position="37"/>
    </location>
</feature>
<protein>
    <recommendedName>
        <fullName evidence="2">HMA domain-containing protein</fullName>
    </recommendedName>
</protein>
<evidence type="ECO:0000259" key="2">
    <source>
        <dbReference type="PROSITE" id="PS50846"/>
    </source>
</evidence>
<proteinExistence type="predicted"/>
<dbReference type="Gene3D" id="3.30.70.100">
    <property type="match status" value="2"/>
</dbReference>
<name>A0AAN9P405_CLITE</name>
<feature type="region of interest" description="Disordered" evidence="1">
    <location>
        <begin position="210"/>
        <end position="248"/>
    </location>
</feature>
<evidence type="ECO:0000256" key="1">
    <source>
        <dbReference type="SAM" id="MobiDB-lite"/>
    </source>
</evidence>
<dbReference type="PANTHER" id="PTHR46413:SF1">
    <property type="entry name" value="HEAVY METAL-ASSOCIATED ISOPRENYLATED PLANT PROTEIN 6"/>
    <property type="match status" value="1"/>
</dbReference>
<sequence>MSSIDHFSLFLFFPLQQKEHPKNANEKKPDGGSKQNDAPAAVVLKLDMHCEGCVKKIKRAVRHFDGVEDVKTDLSGNKITVIGKVDPAKVRDKLAEKTKKKVELVSAPPKKDAAGDKPPEKKPEEKKSDEKKPEDKKPEEKSRKVSTVVLKIRLHCDGCVQKIRKIILKSKGVESVNIEEEKDLVTVKGTMEVKEMVPYLNEKLRRKVEVVPPKKDDENNKKEKEKEKKKENKEGKEGSKKEESAPKVEVNKMEHYGYAYPPPPMYWYPGYAPDQSSSSSSSYGADVPHGYSNNQGYDYHNNNYVNYQHGYMVDPHYLHPNHPPPQMFSDENPNACSVM</sequence>
<feature type="domain" description="HMA" evidence="2">
    <location>
        <begin position="145"/>
        <end position="216"/>
    </location>
</feature>
<gene>
    <name evidence="3" type="ORF">RJT34_19774</name>
</gene>
<reference evidence="3 4" key="1">
    <citation type="submission" date="2024-01" db="EMBL/GenBank/DDBJ databases">
        <title>The genomes of 5 underutilized Papilionoideae crops provide insights into root nodulation and disease resistance.</title>
        <authorList>
            <person name="Yuan L."/>
        </authorList>
    </citation>
    <scope>NUCLEOTIDE SEQUENCE [LARGE SCALE GENOMIC DNA]</scope>
    <source>
        <strain evidence="3">LY-2023</strain>
        <tissue evidence="3">Leaf</tissue>
    </source>
</reference>
<dbReference type="InterPro" id="IPR044594">
    <property type="entry name" value="HIPP01/3/5/6"/>
</dbReference>
<organism evidence="3 4">
    <name type="scientific">Clitoria ternatea</name>
    <name type="common">Butterfly pea</name>
    <dbReference type="NCBI Taxonomy" id="43366"/>
    <lineage>
        <taxon>Eukaryota</taxon>
        <taxon>Viridiplantae</taxon>
        <taxon>Streptophyta</taxon>
        <taxon>Embryophyta</taxon>
        <taxon>Tracheophyta</taxon>
        <taxon>Spermatophyta</taxon>
        <taxon>Magnoliopsida</taxon>
        <taxon>eudicotyledons</taxon>
        <taxon>Gunneridae</taxon>
        <taxon>Pentapetalae</taxon>
        <taxon>rosids</taxon>
        <taxon>fabids</taxon>
        <taxon>Fabales</taxon>
        <taxon>Fabaceae</taxon>
        <taxon>Papilionoideae</taxon>
        <taxon>50 kb inversion clade</taxon>
        <taxon>NPAAA clade</taxon>
        <taxon>indigoferoid/millettioid clade</taxon>
        <taxon>Phaseoleae</taxon>
        <taxon>Clitoria</taxon>
    </lineage>
</organism>
<dbReference type="InterPro" id="IPR006121">
    <property type="entry name" value="HMA_dom"/>
</dbReference>
<dbReference type="CDD" id="cd00371">
    <property type="entry name" value="HMA"/>
    <property type="match status" value="2"/>
</dbReference>
<dbReference type="AlphaFoldDB" id="A0AAN9P405"/>
<keyword evidence="4" id="KW-1185">Reference proteome</keyword>
<feature type="domain" description="HMA" evidence="2">
    <location>
        <begin position="39"/>
        <end position="102"/>
    </location>
</feature>
<dbReference type="GO" id="GO:0046872">
    <property type="term" value="F:metal ion binding"/>
    <property type="evidence" value="ECO:0007669"/>
    <property type="project" value="InterPro"/>
</dbReference>
<feature type="compositionally biased region" description="Basic and acidic residues" evidence="1">
    <location>
        <begin position="96"/>
        <end position="143"/>
    </location>
</feature>
<dbReference type="Proteomes" id="UP001359559">
    <property type="component" value="Unassembled WGS sequence"/>
</dbReference>
<dbReference type="SUPFAM" id="SSF55008">
    <property type="entry name" value="HMA, heavy metal-associated domain"/>
    <property type="match status" value="2"/>
</dbReference>
<dbReference type="InterPro" id="IPR036163">
    <property type="entry name" value="HMA_dom_sf"/>
</dbReference>
<comment type="caution">
    <text evidence="3">The sequence shown here is derived from an EMBL/GenBank/DDBJ whole genome shotgun (WGS) entry which is preliminary data.</text>
</comment>
<dbReference type="EMBL" id="JAYKXN010000005">
    <property type="protein sequence ID" value="KAK7285018.1"/>
    <property type="molecule type" value="Genomic_DNA"/>
</dbReference>
<dbReference type="PANTHER" id="PTHR46413">
    <property type="entry name" value="HEAVY METAL-ASSOCIATED ISOPRENYLATED PLANT PROTEIN 6"/>
    <property type="match status" value="1"/>
</dbReference>
<evidence type="ECO:0000313" key="4">
    <source>
        <dbReference type="Proteomes" id="UP001359559"/>
    </source>
</evidence>
<dbReference type="Pfam" id="PF00403">
    <property type="entry name" value="HMA"/>
    <property type="match status" value="2"/>
</dbReference>